<dbReference type="InterPro" id="IPR013785">
    <property type="entry name" value="Aldolase_TIM"/>
</dbReference>
<dbReference type="GO" id="GO:0019843">
    <property type="term" value="F:rRNA binding"/>
    <property type="evidence" value="ECO:0007669"/>
    <property type="project" value="UniProtKB-UniRule"/>
</dbReference>
<keyword evidence="3 13" id="KW-0004">4Fe-4S</keyword>
<evidence type="ECO:0000256" key="3">
    <source>
        <dbReference type="ARBA" id="ARBA00022485"/>
    </source>
</evidence>
<evidence type="ECO:0000313" key="15">
    <source>
        <dbReference type="EMBL" id="PXA03020.1"/>
    </source>
</evidence>
<dbReference type="GO" id="GO:0000049">
    <property type="term" value="F:tRNA binding"/>
    <property type="evidence" value="ECO:0007669"/>
    <property type="project" value="UniProtKB-UniRule"/>
</dbReference>
<feature type="active site" description="Proton acceptor" evidence="13">
    <location>
        <position position="95"/>
    </location>
</feature>
<evidence type="ECO:0000259" key="14">
    <source>
        <dbReference type="PROSITE" id="PS51918"/>
    </source>
</evidence>
<evidence type="ECO:0000256" key="7">
    <source>
        <dbReference type="ARBA" id="ARBA00022679"/>
    </source>
</evidence>
<dbReference type="GO" id="GO:0030488">
    <property type="term" value="P:tRNA methylation"/>
    <property type="evidence" value="ECO:0007669"/>
    <property type="project" value="UniProtKB-UniRule"/>
</dbReference>
<dbReference type="Gene3D" id="3.20.20.70">
    <property type="entry name" value="Aldolase class I"/>
    <property type="match status" value="1"/>
</dbReference>
<evidence type="ECO:0000313" key="16">
    <source>
        <dbReference type="Proteomes" id="UP000247099"/>
    </source>
</evidence>
<dbReference type="Pfam" id="PF04055">
    <property type="entry name" value="Radical_SAM"/>
    <property type="match status" value="1"/>
</dbReference>
<dbReference type="OrthoDB" id="9793973at2"/>
<dbReference type="PROSITE" id="PS51918">
    <property type="entry name" value="RADICAL_SAM"/>
    <property type="match status" value="1"/>
</dbReference>
<comment type="cofactor">
    <cofactor evidence="13">
        <name>[4Fe-4S] cluster</name>
        <dbReference type="ChEBI" id="CHEBI:49883"/>
    </cofactor>
    <text evidence="13">Binds 1 [4Fe-4S] cluster. The cluster is coordinated with 3 cysteines and an exchangeable S-adenosyl-L-methionine.</text>
</comment>
<evidence type="ECO:0000256" key="10">
    <source>
        <dbReference type="ARBA" id="ARBA00023004"/>
    </source>
</evidence>
<dbReference type="PANTHER" id="PTHR30544">
    <property type="entry name" value="23S RRNA METHYLTRANSFERASE"/>
    <property type="match status" value="1"/>
</dbReference>
<dbReference type="AlphaFoldDB" id="A0A317ZDB5"/>
<keyword evidence="5 13" id="KW-0698">rRNA processing</keyword>
<gene>
    <name evidence="13 15" type="primary">rlmN</name>
    <name evidence="15" type="ORF">DDZ13_13950</name>
</gene>
<dbReference type="GO" id="GO:0046872">
    <property type="term" value="F:metal ion binding"/>
    <property type="evidence" value="ECO:0007669"/>
    <property type="project" value="UniProtKB-KW"/>
</dbReference>
<feature type="binding site" evidence="13">
    <location>
        <position position="297"/>
    </location>
    <ligand>
        <name>S-adenosyl-L-methionine</name>
        <dbReference type="ChEBI" id="CHEBI:59789"/>
    </ligand>
</feature>
<keyword evidence="6 13" id="KW-0489">Methyltransferase</keyword>
<evidence type="ECO:0000256" key="11">
    <source>
        <dbReference type="ARBA" id="ARBA00023014"/>
    </source>
</evidence>
<keyword evidence="10 13" id="KW-0408">Iron</keyword>
<feature type="active site" description="S-methylcysteine intermediate" evidence="13">
    <location>
        <position position="340"/>
    </location>
</feature>
<keyword evidence="11 13" id="KW-0411">Iron-sulfur</keyword>
<dbReference type="GO" id="GO:0005737">
    <property type="term" value="C:cytoplasm"/>
    <property type="evidence" value="ECO:0007669"/>
    <property type="project" value="UniProtKB-SubCell"/>
</dbReference>
<dbReference type="EMBL" id="QHJQ01000013">
    <property type="protein sequence ID" value="PXA03020.1"/>
    <property type="molecule type" value="Genomic_DNA"/>
</dbReference>
<dbReference type="SFLD" id="SFLDS00029">
    <property type="entry name" value="Radical_SAM"/>
    <property type="match status" value="1"/>
</dbReference>
<dbReference type="GO" id="GO:0070475">
    <property type="term" value="P:rRNA base methylation"/>
    <property type="evidence" value="ECO:0007669"/>
    <property type="project" value="UniProtKB-UniRule"/>
</dbReference>
<comment type="function">
    <text evidence="13">Specifically methylates position 2 of adenine 2503 in 23S rRNA and position 2 of adenine 37 in tRNAs.</text>
</comment>
<dbReference type="InterPro" id="IPR004383">
    <property type="entry name" value="rRNA_lsu_MTrfase_RlmN/Cfr"/>
</dbReference>
<evidence type="ECO:0000256" key="9">
    <source>
        <dbReference type="ARBA" id="ARBA00022723"/>
    </source>
</evidence>
<dbReference type="InParanoid" id="A0A317ZDB5"/>
<protein>
    <recommendedName>
        <fullName evidence="13">Probable dual-specificity RNA methyltransferase RlmN</fullName>
        <ecNumber evidence="13">2.1.1.192</ecNumber>
    </recommendedName>
    <alternativeName>
        <fullName evidence="13">23S rRNA (adenine(2503)-C(2))-methyltransferase</fullName>
    </alternativeName>
    <alternativeName>
        <fullName evidence="13">23S rRNA m2A2503 methyltransferase</fullName>
    </alternativeName>
    <alternativeName>
        <fullName evidence="13">Ribosomal RNA large subunit methyltransferase N</fullName>
    </alternativeName>
    <alternativeName>
        <fullName evidence="13">tRNA (adenine(37)-C(2))-methyltransferase</fullName>
    </alternativeName>
    <alternativeName>
        <fullName evidence="13">tRNA m2A37 methyltransferase</fullName>
    </alternativeName>
</protein>
<comment type="catalytic activity">
    <reaction evidence="13">
        <text>adenosine(2503) in 23S rRNA + 2 reduced [2Fe-2S]-[ferredoxin] + 2 S-adenosyl-L-methionine = 2-methyladenosine(2503) in 23S rRNA + 5'-deoxyadenosine + L-methionine + 2 oxidized [2Fe-2S]-[ferredoxin] + S-adenosyl-L-homocysteine</text>
        <dbReference type="Rhea" id="RHEA:42916"/>
        <dbReference type="Rhea" id="RHEA-COMP:10000"/>
        <dbReference type="Rhea" id="RHEA-COMP:10001"/>
        <dbReference type="Rhea" id="RHEA-COMP:10152"/>
        <dbReference type="Rhea" id="RHEA-COMP:10282"/>
        <dbReference type="ChEBI" id="CHEBI:17319"/>
        <dbReference type="ChEBI" id="CHEBI:33737"/>
        <dbReference type="ChEBI" id="CHEBI:33738"/>
        <dbReference type="ChEBI" id="CHEBI:57844"/>
        <dbReference type="ChEBI" id="CHEBI:57856"/>
        <dbReference type="ChEBI" id="CHEBI:59789"/>
        <dbReference type="ChEBI" id="CHEBI:74411"/>
        <dbReference type="ChEBI" id="CHEBI:74497"/>
        <dbReference type="EC" id="2.1.1.192"/>
    </reaction>
</comment>
<comment type="similarity">
    <text evidence="2 13">Belongs to the radical SAM superfamily. RlmN family.</text>
</comment>
<dbReference type="EC" id="2.1.1.192" evidence="13"/>
<dbReference type="HAMAP" id="MF_01849">
    <property type="entry name" value="RNA_methyltr_RlmN"/>
    <property type="match status" value="1"/>
</dbReference>
<evidence type="ECO:0000256" key="1">
    <source>
        <dbReference type="ARBA" id="ARBA00004496"/>
    </source>
</evidence>
<evidence type="ECO:0000256" key="8">
    <source>
        <dbReference type="ARBA" id="ARBA00022691"/>
    </source>
</evidence>
<evidence type="ECO:0000256" key="13">
    <source>
        <dbReference type="HAMAP-Rule" id="MF_01849"/>
    </source>
</evidence>
<keyword evidence="9 13" id="KW-0479">Metal-binding</keyword>
<sequence length="363" mass="39859">MKDVLEGCTYADLEKLLEKSGVNPVHARPVFNAVQRRLLRSDITSLEGILPPVRNWLEGERAPGFCDIHEIDATPSSDGFTQKYLLRLGDKTEVESVRMGFPGRYTACLSSQVGCAMGCVFCATGQMGFSRNLSAGEIVAQAHHVERALRERHGERLRNIVMMGMGEPMANFDAVMDALDVLTDTRGLNIGPARVAISTVGHIPGILKLARHPKRYSLAVSLHGADDEERGQLVPVNKKWPLSDLLEACREYSAIKRARVFFAWTLIGGVNDSREHAHKLAGLLKGMDAHVNLIPLNPTDGFEGQAPNETDVRAFQQIIQESGLPSTVRQRRGIDVAAGCGQLKAVRKPRAVLESRLSKHRSS</sequence>
<keyword evidence="4 13" id="KW-0963">Cytoplasm</keyword>
<dbReference type="SFLD" id="SFLDF00275">
    <property type="entry name" value="adenosine_C2_methyltransferase"/>
    <property type="match status" value="1"/>
</dbReference>
<accession>A0A317ZDB5</accession>
<feature type="binding site" evidence="13">
    <location>
        <begin position="221"/>
        <end position="223"/>
    </location>
    <ligand>
        <name>S-adenosyl-L-methionine</name>
        <dbReference type="ChEBI" id="CHEBI:59789"/>
    </ligand>
</feature>
<dbReference type="InterPro" id="IPR058240">
    <property type="entry name" value="rSAM_sf"/>
</dbReference>
<dbReference type="PANTHER" id="PTHR30544:SF5">
    <property type="entry name" value="RADICAL SAM CORE DOMAIN-CONTAINING PROTEIN"/>
    <property type="match status" value="1"/>
</dbReference>
<evidence type="ECO:0000256" key="2">
    <source>
        <dbReference type="ARBA" id="ARBA00007544"/>
    </source>
</evidence>
<keyword evidence="12 13" id="KW-1015">Disulfide bond</keyword>
<comment type="miscellaneous">
    <text evidence="13">Reaction proceeds by a ping-pong mechanism involving intermediate methylation of a conserved cysteine residue.</text>
</comment>
<evidence type="ECO:0000256" key="12">
    <source>
        <dbReference type="ARBA" id="ARBA00023157"/>
    </source>
</evidence>
<name>A0A317ZDB5_9BACT</name>
<keyword evidence="13" id="KW-0819">tRNA processing</keyword>
<dbReference type="SFLD" id="SFLDG01062">
    <property type="entry name" value="methyltransferase_(Class_A)"/>
    <property type="match status" value="1"/>
</dbReference>
<dbReference type="Proteomes" id="UP000247099">
    <property type="component" value="Unassembled WGS sequence"/>
</dbReference>
<comment type="catalytic activity">
    <reaction evidence="13">
        <text>adenosine(37) in tRNA + 2 reduced [2Fe-2S]-[ferredoxin] + 2 S-adenosyl-L-methionine = 2-methyladenosine(37) in tRNA + 5'-deoxyadenosine + L-methionine + 2 oxidized [2Fe-2S]-[ferredoxin] + S-adenosyl-L-homocysteine</text>
        <dbReference type="Rhea" id="RHEA:43332"/>
        <dbReference type="Rhea" id="RHEA-COMP:10000"/>
        <dbReference type="Rhea" id="RHEA-COMP:10001"/>
        <dbReference type="Rhea" id="RHEA-COMP:10162"/>
        <dbReference type="Rhea" id="RHEA-COMP:10485"/>
        <dbReference type="ChEBI" id="CHEBI:17319"/>
        <dbReference type="ChEBI" id="CHEBI:33737"/>
        <dbReference type="ChEBI" id="CHEBI:33738"/>
        <dbReference type="ChEBI" id="CHEBI:57844"/>
        <dbReference type="ChEBI" id="CHEBI:57856"/>
        <dbReference type="ChEBI" id="CHEBI:59789"/>
        <dbReference type="ChEBI" id="CHEBI:74411"/>
        <dbReference type="ChEBI" id="CHEBI:74497"/>
        <dbReference type="EC" id="2.1.1.192"/>
    </reaction>
</comment>
<dbReference type="InterPro" id="IPR027492">
    <property type="entry name" value="RNA_MTrfase_RlmN"/>
</dbReference>
<feature type="binding site" evidence="13">
    <location>
        <position position="119"/>
    </location>
    <ligand>
        <name>[4Fe-4S] cluster</name>
        <dbReference type="ChEBI" id="CHEBI:49883"/>
        <note>4Fe-4S-S-AdoMet</note>
    </ligand>
</feature>
<dbReference type="GO" id="GO:0070040">
    <property type="term" value="F:rRNA (adenine(2503)-C2-)-methyltransferase activity"/>
    <property type="evidence" value="ECO:0007669"/>
    <property type="project" value="UniProtKB-UniRule"/>
</dbReference>
<evidence type="ECO:0000256" key="6">
    <source>
        <dbReference type="ARBA" id="ARBA00022603"/>
    </source>
</evidence>
<feature type="binding site" evidence="13">
    <location>
        <position position="115"/>
    </location>
    <ligand>
        <name>[4Fe-4S] cluster</name>
        <dbReference type="ChEBI" id="CHEBI:49883"/>
        <note>4Fe-4S-S-AdoMet</note>
    </ligand>
</feature>
<dbReference type="GO" id="GO:0002935">
    <property type="term" value="F:tRNA (adenine(37)-C2)-methyltransferase activity"/>
    <property type="evidence" value="ECO:0007669"/>
    <property type="project" value="UniProtKB-UniRule"/>
</dbReference>
<feature type="binding site" evidence="13">
    <location>
        <begin position="166"/>
        <end position="167"/>
    </location>
    <ligand>
        <name>S-adenosyl-L-methionine</name>
        <dbReference type="ChEBI" id="CHEBI:59789"/>
    </ligand>
</feature>
<dbReference type="GO" id="GO:0051539">
    <property type="term" value="F:4 iron, 4 sulfur cluster binding"/>
    <property type="evidence" value="ECO:0007669"/>
    <property type="project" value="UniProtKB-UniRule"/>
</dbReference>
<keyword evidence="7 13" id="KW-0808">Transferase</keyword>
<comment type="caution">
    <text evidence="15">The sequence shown here is derived from an EMBL/GenBank/DDBJ whole genome shotgun (WGS) entry which is preliminary data.</text>
</comment>
<dbReference type="PIRSF" id="PIRSF006004">
    <property type="entry name" value="CHP00048"/>
    <property type="match status" value="1"/>
</dbReference>
<keyword evidence="8 13" id="KW-0949">S-adenosyl-L-methionine</keyword>
<dbReference type="RefSeq" id="WP_110132076.1">
    <property type="nucleotide sequence ID" value="NZ_QHJQ01000013.1"/>
</dbReference>
<dbReference type="FunFam" id="3.20.20.70:FF:000014">
    <property type="entry name" value="Probable dual-specificity RNA methyltransferase RlmN"/>
    <property type="match status" value="1"/>
</dbReference>
<keyword evidence="16" id="KW-1185">Reference proteome</keyword>
<organism evidence="15 16">
    <name type="scientific">Coraliomargarita sinensis</name>
    <dbReference type="NCBI Taxonomy" id="2174842"/>
    <lineage>
        <taxon>Bacteria</taxon>
        <taxon>Pseudomonadati</taxon>
        <taxon>Verrucomicrobiota</taxon>
        <taxon>Opitutia</taxon>
        <taxon>Puniceicoccales</taxon>
        <taxon>Coraliomargaritaceae</taxon>
        <taxon>Coraliomargarita</taxon>
    </lineage>
</organism>
<dbReference type="SUPFAM" id="SSF102114">
    <property type="entry name" value="Radical SAM enzymes"/>
    <property type="match status" value="1"/>
</dbReference>
<feature type="binding site" evidence="13">
    <location>
        <position position="122"/>
    </location>
    <ligand>
        <name>[4Fe-4S] cluster</name>
        <dbReference type="ChEBI" id="CHEBI:49883"/>
        <note>4Fe-4S-S-AdoMet</note>
    </ligand>
</feature>
<dbReference type="CDD" id="cd01335">
    <property type="entry name" value="Radical_SAM"/>
    <property type="match status" value="1"/>
</dbReference>
<comment type="subcellular location">
    <subcellularLocation>
        <location evidence="1 13">Cytoplasm</location>
    </subcellularLocation>
</comment>
<proteinExistence type="inferred from homology"/>
<comment type="caution">
    <text evidence="13">Lacks conserved residue(s) required for the propagation of feature annotation.</text>
</comment>
<reference evidence="15 16" key="1">
    <citation type="submission" date="2018-05" db="EMBL/GenBank/DDBJ databases">
        <title>Coraliomargarita sinensis sp. nov., isolated from a marine solar saltern.</title>
        <authorList>
            <person name="Zhou L.Y."/>
        </authorList>
    </citation>
    <scope>NUCLEOTIDE SEQUENCE [LARGE SCALE GENOMIC DNA]</scope>
    <source>
        <strain evidence="15 16">WN38</strain>
    </source>
</reference>
<feature type="domain" description="Radical SAM core" evidence="14">
    <location>
        <begin position="101"/>
        <end position="335"/>
    </location>
</feature>
<dbReference type="InterPro" id="IPR040072">
    <property type="entry name" value="Methyltransferase_A"/>
</dbReference>
<dbReference type="InterPro" id="IPR007197">
    <property type="entry name" value="rSAM"/>
</dbReference>
<feature type="binding site" evidence="13">
    <location>
        <position position="198"/>
    </location>
    <ligand>
        <name>S-adenosyl-L-methionine</name>
        <dbReference type="ChEBI" id="CHEBI:59789"/>
    </ligand>
</feature>
<dbReference type="NCBIfam" id="TIGR00048">
    <property type="entry name" value="rRNA_mod_RlmN"/>
    <property type="match status" value="1"/>
</dbReference>
<evidence type="ECO:0000256" key="4">
    <source>
        <dbReference type="ARBA" id="ARBA00022490"/>
    </source>
</evidence>
<evidence type="ECO:0000256" key="5">
    <source>
        <dbReference type="ARBA" id="ARBA00022552"/>
    </source>
</evidence>